<name>A0A2P2P2P1_RHIMU</name>
<organism evidence="1">
    <name type="scientific">Rhizophora mucronata</name>
    <name type="common">Asiatic mangrove</name>
    <dbReference type="NCBI Taxonomy" id="61149"/>
    <lineage>
        <taxon>Eukaryota</taxon>
        <taxon>Viridiplantae</taxon>
        <taxon>Streptophyta</taxon>
        <taxon>Embryophyta</taxon>
        <taxon>Tracheophyta</taxon>
        <taxon>Spermatophyta</taxon>
        <taxon>Magnoliopsida</taxon>
        <taxon>eudicotyledons</taxon>
        <taxon>Gunneridae</taxon>
        <taxon>Pentapetalae</taxon>
        <taxon>rosids</taxon>
        <taxon>fabids</taxon>
        <taxon>Malpighiales</taxon>
        <taxon>Rhizophoraceae</taxon>
        <taxon>Rhizophora</taxon>
    </lineage>
</organism>
<dbReference type="AlphaFoldDB" id="A0A2P2P2P1"/>
<accession>A0A2P2P2P1</accession>
<proteinExistence type="predicted"/>
<evidence type="ECO:0000313" key="1">
    <source>
        <dbReference type="EMBL" id="MBX49025.1"/>
    </source>
</evidence>
<dbReference type="EMBL" id="GGEC01068541">
    <property type="protein sequence ID" value="MBX49025.1"/>
    <property type="molecule type" value="Transcribed_RNA"/>
</dbReference>
<protein>
    <submittedName>
        <fullName evidence="1">Uncharacterized protein</fullName>
    </submittedName>
</protein>
<sequence>MFSSFYWKQKKGEPYCTGKVTIL</sequence>
<reference evidence="1" key="1">
    <citation type="submission" date="2018-02" db="EMBL/GenBank/DDBJ databases">
        <title>Rhizophora mucronata_Transcriptome.</title>
        <authorList>
            <person name="Meera S.P."/>
            <person name="Sreeshan A."/>
            <person name="Augustine A."/>
        </authorList>
    </citation>
    <scope>NUCLEOTIDE SEQUENCE</scope>
    <source>
        <tissue evidence="1">Leaf</tissue>
    </source>
</reference>